<proteinExistence type="predicted"/>
<reference evidence="1" key="1">
    <citation type="journal article" date="2023" name="PLoS Negl. Trop. Dis.">
        <title>A genome sequence for Biomphalaria pfeifferi, the major vector snail for the human-infecting parasite Schistosoma mansoni.</title>
        <authorList>
            <person name="Bu L."/>
            <person name="Lu L."/>
            <person name="Laidemitt M.R."/>
            <person name="Zhang S.M."/>
            <person name="Mutuku M."/>
            <person name="Mkoji G."/>
            <person name="Steinauer M."/>
            <person name="Loker E.S."/>
        </authorList>
    </citation>
    <scope>NUCLEOTIDE SEQUENCE</scope>
    <source>
        <strain evidence="1">KasaAsao</strain>
    </source>
</reference>
<protein>
    <submittedName>
        <fullName evidence="1">Uncharacterized protein</fullName>
    </submittedName>
</protein>
<gene>
    <name evidence="1" type="ORF">Bpfe_006920</name>
</gene>
<dbReference type="Proteomes" id="UP001233172">
    <property type="component" value="Unassembled WGS sequence"/>
</dbReference>
<feature type="non-terminal residue" evidence="1">
    <location>
        <position position="148"/>
    </location>
</feature>
<dbReference type="AlphaFoldDB" id="A0AAD8FHX4"/>
<reference evidence="1" key="2">
    <citation type="submission" date="2023-04" db="EMBL/GenBank/DDBJ databases">
        <authorList>
            <person name="Bu L."/>
            <person name="Lu L."/>
            <person name="Laidemitt M.R."/>
            <person name="Zhang S.M."/>
            <person name="Mutuku M."/>
            <person name="Mkoji G."/>
            <person name="Steinauer M."/>
            <person name="Loker E.S."/>
        </authorList>
    </citation>
    <scope>NUCLEOTIDE SEQUENCE</scope>
    <source>
        <strain evidence="1">KasaAsao</strain>
        <tissue evidence="1">Whole Snail</tissue>
    </source>
</reference>
<evidence type="ECO:0000313" key="2">
    <source>
        <dbReference type="Proteomes" id="UP001233172"/>
    </source>
</evidence>
<sequence length="148" mass="16176">MCSSAIIIDIVIDECQSIHTKSELSRGRHLQLELEEAYLLSVRPLAEDDFVCNVAACEHAAPLRGVCLEALLNQRVRSTAVLCPTLSRCVSNDHVISQIQAWSTGERESGTGGKQCKCFLGNSLPAVCDSHRSTSTRTVELALHCFFS</sequence>
<accession>A0AAD8FHX4</accession>
<evidence type="ECO:0000313" key="1">
    <source>
        <dbReference type="EMBL" id="KAK0063769.1"/>
    </source>
</evidence>
<organism evidence="1 2">
    <name type="scientific">Biomphalaria pfeifferi</name>
    <name type="common">Bloodfluke planorb</name>
    <name type="synonym">Freshwater snail</name>
    <dbReference type="NCBI Taxonomy" id="112525"/>
    <lineage>
        <taxon>Eukaryota</taxon>
        <taxon>Metazoa</taxon>
        <taxon>Spiralia</taxon>
        <taxon>Lophotrochozoa</taxon>
        <taxon>Mollusca</taxon>
        <taxon>Gastropoda</taxon>
        <taxon>Heterobranchia</taxon>
        <taxon>Euthyneura</taxon>
        <taxon>Panpulmonata</taxon>
        <taxon>Hygrophila</taxon>
        <taxon>Lymnaeoidea</taxon>
        <taxon>Planorbidae</taxon>
        <taxon>Biomphalaria</taxon>
    </lineage>
</organism>
<keyword evidence="2" id="KW-1185">Reference proteome</keyword>
<comment type="caution">
    <text evidence="1">The sequence shown here is derived from an EMBL/GenBank/DDBJ whole genome shotgun (WGS) entry which is preliminary data.</text>
</comment>
<dbReference type="EMBL" id="JASAOG010000020">
    <property type="protein sequence ID" value="KAK0063769.1"/>
    <property type="molecule type" value="Genomic_DNA"/>
</dbReference>
<name>A0AAD8FHX4_BIOPF</name>